<evidence type="ECO:0000313" key="11">
    <source>
        <dbReference type="Proteomes" id="UP000034502"/>
    </source>
</evidence>
<evidence type="ECO:0000313" key="10">
    <source>
        <dbReference type="EMBL" id="KKU64215.1"/>
    </source>
</evidence>
<reference evidence="10 11" key="1">
    <citation type="journal article" date="2015" name="Nature">
        <title>rRNA introns, odd ribosomes, and small enigmatic genomes across a large radiation of phyla.</title>
        <authorList>
            <person name="Brown C.T."/>
            <person name="Hug L.A."/>
            <person name="Thomas B.C."/>
            <person name="Sharon I."/>
            <person name="Castelle C.J."/>
            <person name="Singh A."/>
            <person name="Wilkins M.J."/>
            <person name="Williams K.H."/>
            <person name="Banfield J.F."/>
        </authorList>
    </citation>
    <scope>NUCLEOTIDE SEQUENCE [LARGE SCALE GENOMIC DNA]</scope>
</reference>
<evidence type="ECO:0000259" key="9">
    <source>
        <dbReference type="Pfam" id="PF13231"/>
    </source>
</evidence>
<dbReference type="PANTHER" id="PTHR33908:SF11">
    <property type="entry name" value="MEMBRANE PROTEIN"/>
    <property type="match status" value="1"/>
</dbReference>
<dbReference type="InterPro" id="IPR038731">
    <property type="entry name" value="RgtA/B/C-like"/>
</dbReference>
<dbReference type="GO" id="GO:0005886">
    <property type="term" value="C:plasma membrane"/>
    <property type="evidence" value="ECO:0007669"/>
    <property type="project" value="UniProtKB-SubCell"/>
</dbReference>
<feature type="transmembrane region" description="Helical" evidence="8">
    <location>
        <begin position="172"/>
        <end position="201"/>
    </location>
</feature>
<keyword evidence="7 8" id="KW-0472">Membrane</keyword>
<comment type="caution">
    <text evidence="10">The sequence shown here is derived from an EMBL/GenBank/DDBJ whole genome shotgun (WGS) entry which is preliminary data.</text>
</comment>
<feature type="transmembrane region" description="Helical" evidence="8">
    <location>
        <begin position="137"/>
        <end position="160"/>
    </location>
</feature>
<feature type="transmembrane region" description="Helical" evidence="8">
    <location>
        <begin position="269"/>
        <end position="287"/>
    </location>
</feature>
<feature type="transmembrane region" description="Helical" evidence="8">
    <location>
        <begin position="99"/>
        <end position="117"/>
    </location>
</feature>
<dbReference type="EMBL" id="LCNU01000011">
    <property type="protein sequence ID" value="KKU64215.1"/>
    <property type="molecule type" value="Genomic_DNA"/>
</dbReference>
<evidence type="ECO:0000256" key="3">
    <source>
        <dbReference type="ARBA" id="ARBA00022676"/>
    </source>
</evidence>
<evidence type="ECO:0000256" key="4">
    <source>
        <dbReference type="ARBA" id="ARBA00022679"/>
    </source>
</evidence>
<protein>
    <submittedName>
        <fullName evidence="10">Dolichyl-phosphate-mannose-protein mannosyltransferase</fullName>
    </submittedName>
</protein>
<dbReference type="Proteomes" id="UP000034502">
    <property type="component" value="Unassembled WGS sequence"/>
</dbReference>
<name>A0A0G1V2N2_9BACT</name>
<evidence type="ECO:0000256" key="5">
    <source>
        <dbReference type="ARBA" id="ARBA00022692"/>
    </source>
</evidence>
<dbReference type="PANTHER" id="PTHR33908">
    <property type="entry name" value="MANNOSYLTRANSFERASE YKCB-RELATED"/>
    <property type="match status" value="1"/>
</dbReference>
<feature type="transmembrane region" description="Helical" evidence="8">
    <location>
        <begin position="345"/>
        <end position="361"/>
    </location>
</feature>
<keyword evidence="4 10" id="KW-0808">Transferase</keyword>
<evidence type="ECO:0000256" key="7">
    <source>
        <dbReference type="ARBA" id="ARBA00023136"/>
    </source>
</evidence>
<organism evidence="10 11">
    <name type="scientific">Candidatus Amesbacteria bacterium GW2011_GWC1_47_15</name>
    <dbReference type="NCBI Taxonomy" id="1618364"/>
    <lineage>
        <taxon>Bacteria</taxon>
        <taxon>Candidatus Amesiibacteriota</taxon>
    </lineage>
</organism>
<feature type="transmembrane region" description="Helical" evidence="8">
    <location>
        <begin position="207"/>
        <end position="233"/>
    </location>
</feature>
<evidence type="ECO:0000256" key="8">
    <source>
        <dbReference type="SAM" id="Phobius"/>
    </source>
</evidence>
<evidence type="ECO:0000256" key="2">
    <source>
        <dbReference type="ARBA" id="ARBA00022475"/>
    </source>
</evidence>
<dbReference type="GO" id="GO:0009103">
    <property type="term" value="P:lipopolysaccharide biosynthetic process"/>
    <property type="evidence" value="ECO:0007669"/>
    <property type="project" value="UniProtKB-ARBA"/>
</dbReference>
<proteinExistence type="predicted"/>
<evidence type="ECO:0000256" key="6">
    <source>
        <dbReference type="ARBA" id="ARBA00022989"/>
    </source>
</evidence>
<feature type="transmembrane region" description="Helical" evidence="8">
    <location>
        <begin position="294"/>
        <end position="312"/>
    </location>
</feature>
<dbReference type="AlphaFoldDB" id="A0A0G1V2N2"/>
<keyword evidence="6 8" id="KW-1133">Transmembrane helix</keyword>
<feature type="domain" description="Glycosyltransferase RgtA/B/C/D-like" evidence="9">
    <location>
        <begin position="71"/>
        <end position="223"/>
    </location>
</feature>
<keyword evidence="3 10" id="KW-0328">Glycosyltransferase</keyword>
<keyword evidence="2" id="KW-1003">Cell membrane</keyword>
<accession>A0A0G1V2N2</accession>
<gene>
    <name evidence="10" type="ORF">UX86_C0011G0023</name>
</gene>
<sequence>MSTRHFIILLVFLSVFMSYLMRGINLPFVGPNAGNMNMYSQIARNYIRFGYRAPINSPSPVLETKPLLYLHHPPLTSILISVFFRFFGENYSSARLSQIIPSLFSAILAGIIGSKLWGKTAGFFGTVVYTLLPSSSVFGRISGLESFTVFWILLSAVFLIDFRQTARNRSLAVASVCLIFGTWTDWPVAYFAGLAGLFFILEKRTRAGFLIWSSAAAAGLIFLVYTVIMAGSLSDLISAIISRSGGRLLTLPYWLVKWLVILAVRAGVYFGPVIMAVFFVFLLKYFSFKSDWKMKFTTLIGGFAVINILLYPEGSFSHPYWIFYLGPFIALSTAYTLLRLYNSRQVLAVSLVLTLSLIWAGRVEGWKTREIEANLWRWKLASSSHSVLTPYESVAVNSEALIDGDILAYSFGHASTIVPDTASARNGFSHYLYSCRDCVSDSELVKNLSRYTYSVFTAGEGTVYVFDLASDPIPFIQASPPLSPVSPLPIQRPSLLKYYYSRFLMLTEAPQL</sequence>
<dbReference type="GO" id="GO:0016763">
    <property type="term" value="F:pentosyltransferase activity"/>
    <property type="evidence" value="ECO:0007669"/>
    <property type="project" value="TreeGrafter"/>
</dbReference>
<evidence type="ECO:0000256" key="1">
    <source>
        <dbReference type="ARBA" id="ARBA00004651"/>
    </source>
</evidence>
<keyword evidence="5 8" id="KW-0812">Transmembrane</keyword>
<feature type="transmembrane region" description="Helical" evidence="8">
    <location>
        <begin position="318"/>
        <end position="338"/>
    </location>
</feature>
<dbReference type="Pfam" id="PF13231">
    <property type="entry name" value="PMT_2"/>
    <property type="match status" value="1"/>
</dbReference>
<dbReference type="InterPro" id="IPR050297">
    <property type="entry name" value="LipidA_mod_glycosyltrf_83"/>
</dbReference>
<comment type="subcellular location">
    <subcellularLocation>
        <location evidence="1">Cell membrane</location>
        <topology evidence="1">Multi-pass membrane protein</topology>
    </subcellularLocation>
</comment>
<dbReference type="STRING" id="1618364.UX86_C0011G0023"/>